<name>A0ABW3JEV5_9FLAO</name>
<comment type="caution">
    <text evidence="1">The sequence shown here is derived from an EMBL/GenBank/DDBJ whole genome shotgun (WGS) entry which is preliminary data.</text>
</comment>
<gene>
    <name evidence="1" type="ORF">ACFQ1R_01715</name>
</gene>
<dbReference type="EMBL" id="JBHTJI010000001">
    <property type="protein sequence ID" value="MFD0988801.1"/>
    <property type="molecule type" value="Genomic_DNA"/>
</dbReference>
<sequence>MKYSKYILFVTIAFLVSCKQNTKTQIETPKQVEITLTKLWETDTLLKTCEAVRYDSEKNIIYVSNIGGVPPSEKDGDGSMSIINLEGKIINQNWVTGIDAPKGVSYFKNKLYVTDIDNVAKIDLETGVIEKKYTVENSVFLNDLDIDTNGDVYFTDSRDDKIYKLVNDDISLWLDLKGVNPNGILVENDRILVVSFSVGDFIAIDKKTQERTVIANGIVGGDGIVPVKDGYLVSSWKGEVYFVGSNTSNTKAVKVLDTKDQNLNAADIGIIPNKNILLVPTFFGNKVIAYKINTSYK</sequence>
<evidence type="ECO:0000313" key="1">
    <source>
        <dbReference type="EMBL" id="MFD0988801.1"/>
    </source>
</evidence>
<dbReference type="Gene3D" id="2.120.10.30">
    <property type="entry name" value="TolB, C-terminal domain"/>
    <property type="match status" value="1"/>
</dbReference>
<dbReference type="InterPro" id="IPR011042">
    <property type="entry name" value="6-blade_b-propeller_TolB-like"/>
</dbReference>
<keyword evidence="2" id="KW-1185">Reference proteome</keyword>
<reference evidence="2" key="1">
    <citation type="journal article" date="2019" name="Int. J. Syst. Evol. Microbiol.">
        <title>The Global Catalogue of Microorganisms (GCM) 10K type strain sequencing project: providing services to taxonomists for standard genome sequencing and annotation.</title>
        <authorList>
            <consortium name="The Broad Institute Genomics Platform"/>
            <consortium name="The Broad Institute Genome Sequencing Center for Infectious Disease"/>
            <person name="Wu L."/>
            <person name="Ma J."/>
        </authorList>
    </citation>
    <scope>NUCLEOTIDE SEQUENCE [LARGE SCALE GENOMIC DNA]</scope>
    <source>
        <strain evidence="2">CCUG 62414</strain>
    </source>
</reference>
<evidence type="ECO:0008006" key="3">
    <source>
        <dbReference type="Google" id="ProtNLM"/>
    </source>
</evidence>
<accession>A0ABW3JEV5</accession>
<dbReference type="Proteomes" id="UP001597061">
    <property type="component" value="Unassembled WGS sequence"/>
</dbReference>
<dbReference type="RefSeq" id="WP_379924385.1">
    <property type="nucleotide sequence ID" value="NZ_JBHTJI010000001.1"/>
</dbReference>
<dbReference type="PROSITE" id="PS51257">
    <property type="entry name" value="PROKAR_LIPOPROTEIN"/>
    <property type="match status" value="1"/>
</dbReference>
<dbReference type="SUPFAM" id="SSF63829">
    <property type="entry name" value="Calcium-dependent phosphotriesterase"/>
    <property type="match status" value="1"/>
</dbReference>
<evidence type="ECO:0000313" key="2">
    <source>
        <dbReference type="Proteomes" id="UP001597061"/>
    </source>
</evidence>
<protein>
    <recommendedName>
        <fullName evidence="3">SMP-30/gluconolaconase/LRE-like protein</fullName>
    </recommendedName>
</protein>
<organism evidence="1 2">
    <name type="scientific">Mariniflexile jejuense</name>
    <dbReference type="NCBI Taxonomy" id="1173582"/>
    <lineage>
        <taxon>Bacteria</taxon>
        <taxon>Pseudomonadati</taxon>
        <taxon>Bacteroidota</taxon>
        <taxon>Flavobacteriia</taxon>
        <taxon>Flavobacteriales</taxon>
        <taxon>Flavobacteriaceae</taxon>
        <taxon>Mariniflexile</taxon>
    </lineage>
</organism>
<proteinExistence type="predicted"/>